<name>A0A7Y2E914_UNCEI</name>
<feature type="transmembrane region" description="Helical" evidence="7">
    <location>
        <begin position="419"/>
        <end position="438"/>
    </location>
</feature>
<dbReference type="InterPro" id="IPR036721">
    <property type="entry name" value="RCK_C_sf"/>
</dbReference>
<dbReference type="AlphaFoldDB" id="A0A7Y2E914"/>
<evidence type="ECO:0000256" key="4">
    <source>
        <dbReference type="ARBA" id="ARBA00022737"/>
    </source>
</evidence>
<keyword evidence="6 7" id="KW-0472">Membrane</keyword>
<evidence type="ECO:0000256" key="1">
    <source>
        <dbReference type="ARBA" id="ARBA00004141"/>
    </source>
</evidence>
<sequence>MEHLAVFAILIFALGFLIFSRLPADGVAMAVIVLLILTGTSTPAQALVGFAHPATLIVASVLLISAGIQRTGVVDGLALWMRRRAGKSQTKFLKLQTAIVTPMSAFLSNTAVVAVFLPLVLTASRDRGYSVSRLLMPLSFASLIGGMCTLIGTSTNVVVAKLAEDHGLGSIGMFDFVPIGIIIAIPGLLYLIYVAPRIVPDRRKQDSMTGDYHMRRYLTEVEVLPEAHLVGKKLLDSGLRQEFDLEVLEIERPGGSRFTPNSATSLAAGDVLLVSVPLNMLRQIQHSTDLRLRTEAKIDLKDLTQGGLTLAEAVVPPGSPLERRTLQSYNFRNRFGVTALALYHQREYIRERVGKSELRIGDTLLLLGTKERLRYLAGLPEVLSVVQVHAARPRRALSWIAVAILILTVGLAASGVLDLVKAVIGGAALMLVTGCLTVREAFRSVDRQTIFLLAGMISLGMAMERTGAASAFALNVIEGIEGLGPRGILAITYVVTAILTELLTNNATAVIMTPIAIAAAEDIGVSPVPFVFAVAYAASASFLSPVGYQTNMFIYGPGGYRFTDFFRVGLVLSLIAGTSVVWFAPMLWPF</sequence>
<dbReference type="PROSITE" id="PS51202">
    <property type="entry name" value="RCK_C"/>
    <property type="match status" value="2"/>
</dbReference>
<keyword evidence="4" id="KW-0677">Repeat</keyword>
<dbReference type="InterPro" id="IPR051679">
    <property type="entry name" value="DASS-Related_Transporters"/>
</dbReference>
<feature type="transmembrane region" description="Helical" evidence="7">
    <location>
        <begin position="450"/>
        <end position="477"/>
    </location>
</feature>
<evidence type="ECO:0000313" key="10">
    <source>
        <dbReference type="Proteomes" id="UP000547674"/>
    </source>
</evidence>
<evidence type="ECO:0000259" key="8">
    <source>
        <dbReference type="PROSITE" id="PS51202"/>
    </source>
</evidence>
<keyword evidence="5 7" id="KW-1133">Transmembrane helix</keyword>
<evidence type="ECO:0000313" key="9">
    <source>
        <dbReference type="EMBL" id="NNF07441.1"/>
    </source>
</evidence>
<dbReference type="GO" id="GO:0008324">
    <property type="term" value="F:monoatomic cation transmembrane transporter activity"/>
    <property type="evidence" value="ECO:0007669"/>
    <property type="project" value="InterPro"/>
</dbReference>
<evidence type="ECO:0000256" key="5">
    <source>
        <dbReference type="ARBA" id="ARBA00022989"/>
    </source>
</evidence>
<reference evidence="9 10" key="1">
    <citation type="submission" date="2020-03" db="EMBL/GenBank/DDBJ databases">
        <title>Metabolic flexibility allows generalist bacteria to become dominant in a frequently disturbed ecosystem.</title>
        <authorList>
            <person name="Chen Y.-J."/>
            <person name="Leung P.M."/>
            <person name="Bay S.K."/>
            <person name="Hugenholtz P."/>
            <person name="Kessler A.J."/>
            <person name="Shelley G."/>
            <person name="Waite D.W."/>
            <person name="Cook P.L."/>
            <person name="Greening C."/>
        </authorList>
    </citation>
    <scope>NUCLEOTIDE SEQUENCE [LARGE SCALE GENOMIC DNA]</scope>
    <source>
        <strain evidence="9">SS_bin_28</strain>
    </source>
</reference>
<gene>
    <name evidence="9" type="ORF">HKN21_11820</name>
</gene>
<feature type="domain" description="RCK C-terminal" evidence="8">
    <location>
        <begin position="298"/>
        <end position="382"/>
    </location>
</feature>
<feature type="domain" description="RCK C-terminal" evidence="8">
    <location>
        <begin position="206"/>
        <end position="290"/>
    </location>
</feature>
<dbReference type="Pfam" id="PF03600">
    <property type="entry name" value="CitMHS"/>
    <property type="match status" value="1"/>
</dbReference>
<comment type="caution">
    <text evidence="9">The sequence shown here is derived from an EMBL/GenBank/DDBJ whole genome shotgun (WGS) entry which is preliminary data.</text>
</comment>
<feature type="transmembrane region" description="Helical" evidence="7">
    <location>
        <begin position="396"/>
        <end position="413"/>
    </location>
</feature>
<organism evidence="9 10">
    <name type="scientific">Eiseniibacteriota bacterium</name>
    <dbReference type="NCBI Taxonomy" id="2212470"/>
    <lineage>
        <taxon>Bacteria</taxon>
        <taxon>Candidatus Eiseniibacteriota</taxon>
    </lineage>
</organism>
<comment type="subcellular location">
    <subcellularLocation>
        <location evidence="1">Membrane</location>
        <topology evidence="1">Multi-pass membrane protein</topology>
    </subcellularLocation>
</comment>
<keyword evidence="2" id="KW-0813">Transport</keyword>
<evidence type="ECO:0000256" key="7">
    <source>
        <dbReference type="SAM" id="Phobius"/>
    </source>
</evidence>
<dbReference type="Proteomes" id="UP000547674">
    <property type="component" value="Unassembled WGS sequence"/>
</dbReference>
<dbReference type="EMBL" id="JABDJR010000478">
    <property type="protein sequence ID" value="NNF07441.1"/>
    <property type="molecule type" value="Genomic_DNA"/>
</dbReference>
<dbReference type="PANTHER" id="PTHR43652:SF2">
    <property type="entry name" value="BASIC AMINO ACID ANTIPORTER YFCC-RELATED"/>
    <property type="match status" value="1"/>
</dbReference>
<dbReference type="CDD" id="cd01115">
    <property type="entry name" value="SLC13_permease"/>
    <property type="match status" value="1"/>
</dbReference>
<feature type="transmembrane region" description="Helical" evidence="7">
    <location>
        <begin position="483"/>
        <end position="503"/>
    </location>
</feature>
<accession>A0A7Y2E914</accession>
<dbReference type="GO" id="GO:0006813">
    <property type="term" value="P:potassium ion transport"/>
    <property type="evidence" value="ECO:0007669"/>
    <property type="project" value="InterPro"/>
</dbReference>
<dbReference type="PANTHER" id="PTHR43652">
    <property type="entry name" value="BASIC AMINO ACID ANTIPORTER YFCC-RELATED"/>
    <property type="match status" value="1"/>
</dbReference>
<dbReference type="InterPro" id="IPR004680">
    <property type="entry name" value="Cit_transptr-like_dom"/>
</dbReference>
<dbReference type="Gene3D" id="3.30.70.1450">
    <property type="entry name" value="Regulator of K+ conductance, C-terminal domain"/>
    <property type="match status" value="2"/>
</dbReference>
<feature type="transmembrane region" description="Helical" evidence="7">
    <location>
        <begin position="54"/>
        <end position="80"/>
    </location>
</feature>
<feature type="transmembrane region" description="Helical" evidence="7">
    <location>
        <begin position="92"/>
        <end position="120"/>
    </location>
</feature>
<feature type="transmembrane region" description="Helical" evidence="7">
    <location>
        <begin position="140"/>
        <end position="159"/>
    </location>
</feature>
<dbReference type="GO" id="GO:0005886">
    <property type="term" value="C:plasma membrane"/>
    <property type="evidence" value="ECO:0007669"/>
    <property type="project" value="TreeGrafter"/>
</dbReference>
<evidence type="ECO:0000256" key="2">
    <source>
        <dbReference type="ARBA" id="ARBA00022448"/>
    </source>
</evidence>
<dbReference type="SUPFAM" id="SSF116726">
    <property type="entry name" value="TrkA C-terminal domain-like"/>
    <property type="match status" value="2"/>
</dbReference>
<feature type="transmembrane region" description="Helical" evidence="7">
    <location>
        <begin position="523"/>
        <end position="545"/>
    </location>
</feature>
<keyword evidence="3 7" id="KW-0812">Transmembrane</keyword>
<evidence type="ECO:0000256" key="6">
    <source>
        <dbReference type="ARBA" id="ARBA00023136"/>
    </source>
</evidence>
<proteinExistence type="predicted"/>
<protein>
    <submittedName>
        <fullName evidence="9">SLC13 family permease</fullName>
    </submittedName>
</protein>
<feature type="transmembrane region" description="Helical" evidence="7">
    <location>
        <begin position="565"/>
        <end position="588"/>
    </location>
</feature>
<evidence type="ECO:0000256" key="3">
    <source>
        <dbReference type="ARBA" id="ARBA00022692"/>
    </source>
</evidence>
<dbReference type="InterPro" id="IPR006037">
    <property type="entry name" value="RCK_C"/>
</dbReference>
<dbReference type="Pfam" id="PF02080">
    <property type="entry name" value="TrkA_C"/>
    <property type="match status" value="2"/>
</dbReference>
<feature type="transmembrane region" description="Helical" evidence="7">
    <location>
        <begin position="171"/>
        <end position="193"/>
    </location>
</feature>